<sequence>MDLELDTIMDADFDFDVDFDAIMRSDSPIKQNQPSLVSPTSQVEVPMKESSTIIGQLEDAWERLFALHPRLAPHNHTKHRADRHSHERLPLDLLVFLDEVVHQTISAVLSCEVCSTSPRVRLILYLQIDWLVEVLRETLETDLPRFLSSHKGLDLVKETRSGESSVGTNILGHHVVPASKNRSERQNAEDDGADNSWKHESNLLRLGSFCLEGELWQICIRELFKTRLNRLSRVVERMAGHKNQNVFHAGIDSIESNSLERVLVNMTTDVYSKIESLFGMIELCEA</sequence>
<evidence type="ECO:0000313" key="2">
    <source>
        <dbReference type="Proteomes" id="UP000092177"/>
    </source>
</evidence>
<dbReference type="OrthoDB" id="4848667at2759"/>
<dbReference type="AlphaFoldDB" id="A0A1B7YSF0"/>
<proteinExistence type="predicted"/>
<comment type="caution">
    <text evidence="1">The sequence shown here is derived from an EMBL/GenBank/DDBJ whole genome shotgun (WGS) entry which is preliminary data.</text>
</comment>
<organism evidence="1 2">
    <name type="scientific">Colletotrichum higginsianum (strain IMI 349063)</name>
    <name type="common">Crucifer anthracnose fungus</name>
    <dbReference type="NCBI Taxonomy" id="759273"/>
    <lineage>
        <taxon>Eukaryota</taxon>
        <taxon>Fungi</taxon>
        <taxon>Dikarya</taxon>
        <taxon>Ascomycota</taxon>
        <taxon>Pezizomycotina</taxon>
        <taxon>Sordariomycetes</taxon>
        <taxon>Hypocreomycetidae</taxon>
        <taxon>Glomerellales</taxon>
        <taxon>Glomerellaceae</taxon>
        <taxon>Colletotrichum</taxon>
        <taxon>Colletotrichum destructivum species complex</taxon>
    </lineage>
</organism>
<reference evidence="2" key="1">
    <citation type="journal article" date="2017" name="BMC Genomics">
        <title>Gapless genome assembly of Colletotrichum higginsianum reveals chromosome structure and association of transposable elements with secondary metabolite gene clusters.</title>
        <authorList>
            <person name="Dallery J.-F."/>
            <person name="Lapalu N."/>
            <person name="Zampounis A."/>
            <person name="Pigne S."/>
            <person name="Luyten I."/>
            <person name="Amselem J."/>
            <person name="Wittenberg A.H.J."/>
            <person name="Zhou S."/>
            <person name="de Queiroz M.V."/>
            <person name="Robin G.P."/>
            <person name="Auger A."/>
            <person name="Hainaut M."/>
            <person name="Henrissat B."/>
            <person name="Kim K.-T."/>
            <person name="Lee Y.-H."/>
            <person name="Lespinet O."/>
            <person name="Schwartz D.C."/>
            <person name="Thon M.R."/>
            <person name="O'Connell R.J."/>
        </authorList>
    </citation>
    <scope>NUCLEOTIDE SEQUENCE [LARGE SCALE GENOMIC DNA]</scope>
    <source>
        <strain evidence="2">IMI 349063</strain>
    </source>
</reference>
<dbReference type="Proteomes" id="UP000092177">
    <property type="component" value="Chromosome 1"/>
</dbReference>
<evidence type="ECO:0000313" key="1">
    <source>
        <dbReference type="EMBL" id="OBR14970.1"/>
    </source>
</evidence>
<gene>
    <name evidence="1" type="ORF">CH63R_00150</name>
</gene>
<dbReference type="RefSeq" id="XP_018163487.1">
    <property type="nucleotide sequence ID" value="XM_018295125.1"/>
</dbReference>
<dbReference type="KEGG" id="chig:CH63R_00150"/>
<dbReference type="GeneID" id="28859232"/>
<name>A0A1B7YSF0_COLHI</name>
<dbReference type="EMBL" id="LTAN01000001">
    <property type="protein sequence ID" value="OBR14970.1"/>
    <property type="molecule type" value="Genomic_DNA"/>
</dbReference>
<protein>
    <submittedName>
        <fullName evidence="1">Transcription activator for actt3 protein</fullName>
    </submittedName>
</protein>
<keyword evidence="2" id="KW-1185">Reference proteome</keyword>
<accession>A0A1B7YSF0</accession>
<dbReference type="VEuPathDB" id="FungiDB:CH63R_00150"/>